<keyword evidence="11" id="KW-1185">Reference proteome</keyword>
<dbReference type="EMBL" id="BMAO01017994">
    <property type="protein sequence ID" value="GFR19910.1"/>
    <property type="molecule type" value="Genomic_DNA"/>
</dbReference>
<dbReference type="PRINTS" id="PR00385">
    <property type="entry name" value="P450"/>
</dbReference>
<dbReference type="InterPro" id="IPR036396">
    <property type="entry name" value="Cyt_P450_sf"/>
</dbReference>
<dbReference type="InterPro" id="IPR050182">
    <property type="entry name" value="Cytochrome_P450_fam2"/>
</dbReference>
<evidence type="ECO:0000256" key="6">
    <source>
        <dbReference type="ARBA" id="ARBA00023033"/>
    </source>
</evidence>
<keyword evidence="9" id="KW-1133">Transmembrane helix</keyword>
<keyword evidence="9" id="KW-0812">Transmembrane</keyword>
<dbReference type="PANTHER" id="PTHR24300:SF375">
    <property type="entry name" value="CYTOCHROME P450 FAMILY"/>
    <property type="match status" value="1"/>
</dbReference>
<keyword evidence="6 8" id="KW-0503">Monooxygenase</keyword>
<dbReference type="Proteomes" id="UP000887116">
    <property type="component" value="Unassembled WGS sequence"/>
</dbReference>
<dbReference type="InterPro" id="IPR017972">
    <property type="entry name" value="Cyt_P450_CS"/>
</dbReference>
<keyword evidence="7 8" id="KW-0349">Heme</keyword>
<dbReference type="GO" id="GO:0005506">
    <property type="term" value="F:iron ion binding"/>
    <property type="evidence" value="ECO:0007669"/>
    <property type="project" value="InterPro"/>
</dbReference>
<dbReference type="GO" id="GO:0006805">
    <property type="term" value="P:xenobiotic metabolic process"/>
    <property type="evidence" value="ECO:0007669"/>
    <property type="project" value="TreeGrafter"/>
</dbReference>
<dbReference type="Gene3D" id="1.10.630.10">
    <property type="entry name" value="Cytochrome P450"/>
    <property type="match status" value="1"/>
</dbReference>
<dbReference type="FunFam" id="1.10.630.10:FF:000036">
    <property type="entry name" value="CYtochrome P450 family"/>
    <property type="match status" value="1"/>
</dbReference>
<evidence type="ECO:0000313" key="10">
    <source>
        <dbReference type="EMBL" id="GFR19910.1"/>
    </source>
</evidence>
<evidence type="ECO:0000256" key="7">
    <source>
        <dbReference type="PIRSR" id="PIRSR602401-1"/>
    </source>
</evidence>
<name>A0A8X6HDB9_TRICU</name>
<dbReference type="AlphaFoldDB" id="A0A8X6HDB9"/>
<feature type="transmembrane region" description="Helical" evidence="9">
    <location>
        <begin position="6"/>
        <end position="22"/>
    </location>
</feature>
<comment type="similarity">
    <text evidence="2 8">Belongs to the cytochrome P450 family.</text>
</comment>
<evidence type="ECO:0000313" key="11">
    <source>
        <dbReference type="Proteomes" id="UP000887116"/>
    </source>
</evidence>
<protein>
    <submittedName>
        <fullName evidence="10">Cytochrome P450 18a1</fullName>
    </submittedName>
</protein>
<dbReference type="GO" id="GO:0020037">
    <property type="term" value="F:heme binding"/>
    <property type="evidence" value="ECO:0007669"/>
    <property type="project" value="InterPro"/>
</dbReference>
<accession>A0A8X6HDB9</accession>
<proteinExistence type="inferred from homology"/>
<keyword evidence="9" id="KW-0472">Membrane</keyword>
<dbReference type="GO" id="GO:0016712">
    <property type="term" value="F:oxidoreductase activity, acting on paired donors, with incorporation or reduction of molecular oxygen, reduced flavin or flavoprotein as one donor, and incorporation of one atom of oxygen"/>
    <property type="evidence" value="ECO:0007669"/>
    <property type="project" value="TreeGrafter"/>
</dbReference>
<dbReference type="PROSITE" id="PS00086">
    <property type="entry name" value="CYTOCHROME_P450"/>
    <property type="match status" value="1"/>
</dbReference>
<feature type="binding site" description="axial binding residue" evidence="7">
    <location>
        <position position="436"/>
    </location>
    <ligand>
        <name>heme</name>
        <dbReference type="ChEBI" id="CHEBI:30413"/>
    </ligand>
    <ligandPart>
        <name>Fe</name>
        <dbReference type="ChEBI" id="CHEBI:18248"/>
    </ligandPart>
</feature>
<sequence length="490" mass="56533">MDLITLIFVAIFIILVSIWLATGKYSRKRLPGPIGLPIVGYIPFMTKKPYVKLTELSKKHGPLYSVRLGSLDLVVITDYEIMKEAFSKDAFMGRPTNVPIQFSEETLRTEAFTGLPWKEQRRFSLHMLRDLGFGKTRMEEHIKEEILELLEIMSEHVGKPTKLSTFLAPSMSNNIASVLFGKRLKFNDPERQKLDSLLREIAALAGALSWQTFFPWLKTVMSYFNNGKISRITEVLEEIRAYCRKEIKQHEATLDPNNIRDFLDGYLLEVQKKIYDPNTTFKKEVLEDLSRGFFAAGSETVRVTVDWMLCICAAYTQVQRRIQAEIDEVVGRERFPTWQDRLRMPYTEACIAELMRWRTIVPLNLLRYTLQNTELNGYFIPKHTTVLSVLWAMDHDENLWGNDVHEYKPERFLSPDGQKVVKPEYAAPFSVGKRSCPGKSLAEIEVFLYIVAILQKFEVSAPPGKKIDLEGELGISLQPKRQDLCLKLRH</sequence>
<evidence type="ECO:0000256" key="3">
    <source>
        <dbReference type="ARBA" id="ARBA00022723"/>
    </source>
</evidence>
<evidence type="ECO:0000256" key="8">
    <source>
        <dbReference type="RuleBase" id="RU000461"/>
    </source>
</evidence>
<reference evidence="10" key="1">
    <citation type="submission" date="2020-07" db="EMBL/GenBank/DDBJ databases">
        <title>Multicomponent nature underlies the extraordinary mechanical properties of spider dragline silk.</title>
        <authorList>
            <person name="Kono N."/>
            <person name="Nakamura H."/>
            <person name="Mori M."/>
            <person name="Yoshida Y."/>
            <person name="Ohtoshi R."/>
            <person name="Malay A.D."/>
            <person name="Moran D.A.P."/>
            <person name="Tomita M."/>
            <person name="Numata K."/>
            <person name="Arakawa K."/>
        </authorList>
    </citation>
    <scope>NUCLEOTIDE SEQUENCE</scope>
</reference>
<evidence type="ECO:0000256" key="2">
    <source>
        <dbReference type="ARBA" id="ARBA00010617"/>
    </source>
</evidence>
<comment type="caution">
    <text evidence="10">The sequence shown here is derived from an EMBL/GenBank/DDBJ whole genome shotgun (WGS) entry which is preliminary data.</text>
</comment>
<dbReference type="GO" id="GO:0006082">
    <property type="term" value="P:organic acid metabolic process"/>
    <property type="evidence" value="ECO:0007669"/>
    <property type="project" value="TreeGrafter"/>
</dbReference>
<dbReference type="PANTHER" id="PTHR24300">
    <property type="entry name" value="CYTOCHROME P450 508A4-RELATED"/>
    <property type="match status" value="1"/>
</dbReference>
<keyword evidence="5 7" id="KW-0408">Iron</keyword>
<dbReference type="OrthoDB" id="6507093at2759"/>
<gene>
    <name evidence="10" type="primary">Cyp18a1</name>
    <name evidence="10" type="ORF">TNCT_623261</name>
</gene>
<dbReference type="InterPro" id="IPR001128">
    <property type="entry name" value="Cyt_P450"/>
</dbReference>
<dbReference type="InterPro" id="IPR002401">
    <property type="entry name" value="Cyt_P450_E_grp-I"/>
</dbReference>
<evidence type="ECO:0000256" key="4">
    <source>
        <dbReference type="ARBA" id="ARBA00023002"/>
    </source>
</evidence>
<dbReference type="GO" id="GO:0005737">
    <property type="term" value="C:cytoplasm"/>
    <property type="evidence" value="ECO:0007669"/>
    <property type="project" value="TreeGrafter"/>
</dbReference>
<comment type="cofactor">
    <cofactor evidence="1 7">
        <name>heme</name>
        <dbReference type="ChEBI" id="CHEBI:30413"/>
    </cofactor>
</comment>
<evidence type="ECO:0000256" key="5">
    <source>
        <dbReference type="ARBA" id="ARBA00023004"/>
    </source>
</evidence>
<dbReference type="Pfam" id="PF00067">
    <property type="entry name" value="p450"/>
    <property type="match status" value="1"/>
</dbReference>
<evidence type="ECO:0000256" key="1">
    <source>
        <dbReference type="ARBA" id="ARBA00001971"/>
    </source>
</evidence>
<keyword evidence="3 7" id="KW-0479">Metal-binding</keyword>
<dbReference type="PRINTS" id="PR00463">
    <property type="entry name" value="EP450I"/>
</dbReference>
<keyword evidence="4 8" id="KW-0560">Oxidoreductase</keyword>
<evidence type="ECO:0000256" key="9">
    <source>
        <dbReference type="SAM" id="Phobius"/>
    </source>
</evidence>
<dbReference type="SUPFAM" id="SSF48264">
    <property type="entry name" value="Cytochrome P450"/>
    <property type="match status" value="1"/>
</dbReference>
<organism evidence="10 11">
    <name type="scientific">Trichonephila clavata</name>
    <name type="common">Joro spider</name>
    <name type="synonym">Nephila clavata</name>
    <dbReference type="NCBI Taxonomy" id="2740835"/>
    <lineage>
        <taxon>Eukaryota</taxon>
        <taxon>Metazoa</taxon>
        <taxon>Ecdysozoa</taxon>
        <taxon>Arthropoda</taxon>
        <taxon>Chelicerata</taxon>
        <taxon>Arachnida</taxon>
        <taxon>Araneae</taxon>
        <taxon>Araneomorphae</taxon>
        <taxon>Entelegynae</taxon>
        <taxon>Araneoidea</taxon>
        <taxon>Nephilidae</taxon>
        <taxon>Trichonephila</taxon>
    </lineage>
</organism>